<feature type="transmembrane region" description="Helical" evidence="7">
    <location>
        <begin position="114"/>
        <end position="131"/>
    </location>
</feature>
<evidence type="ECO:0000313" key="8">
    <source>
        <dbReference type="EMBL" id="MBR1135882.1"/>
    </source>
</evidence>
<dbReference type="RefSeq" id="WP_012044482.1">
    <property type="nucleotide sequence ID" value="NZ_JABFDP010000008.1"/>
</dbReference>
<feature type="transmembrane region" description="Helical" evidence="7">
    <location>
        <begin position="65"/>
        <end position="81"/>
    </location>
</feature>
<dbReference type="PANTHER" id="PTHR30482">
    <property type="entry name" value="HIGH-AFFINITY BRANCHED-CHAIN AMINO ACID TRANSPORT SYSTEM PERMEASE"/>
    <property type="match status" value="1"/>
</dbReference>
<keyword evidence="9" id="KW-1185">Reference proteome</keyword>
<dbReference type="InterPro" id="IPR001851">
    <property type="entry name" value="ABC_transp_permease"/>
</dbReference>
<evidence type="ECO:0000313" key="9">
    <source>
        <dbReference type="Proteomes" id="UP001314635"/>
    </source>
</evidence>
<dbReference type="Pfam" id="PF02653">
    <property type="entry name" value="BPD_transp_2"/>
    <property type="match status" value="1"/>
</dbReference>
<keyword evidence="2" id="KW-1003">Cell membrane</keyword>
<evidence type="ECO:0000256" key="6">
    <source>
        <dbReference type="SAM" id="MobiDB-lite"/>
    </source>
</evidence>
<feature type="region of interest" description="Disordered" evidence="6">
    <location>
        <begin position="332"/>
        <end position="351"/>
    </location>
</feature>
<keyword evidence="5 7" id="KW-0472">Membrane</keyword>
<evidence type="ECO:0000256" key="3">
    <source>
        <dbReference type="ARBA" id="ARBA00022692"/>
    </source>
</evidence>
<name>A0ABS5G3L3_9BRAD</name>
<comment type="subcellular location">
    <subcellularLocation>
        <location evidence="1">Cell membrane</location>
        <topology evidence="1">Multi-pass membrane protein</topology>
    </subcellularLocation>
</comment>
<evidence type="ECO:0000256" key="4">
    <source>
        <dbReference type="ARBA" id="ARBA00022989"/>
    </source>
</evidence>
<reference evidence="9" key="1">
    <citation type="journal article" date="2021" name="ISME J.">
        <title>Evolutionary origin and ecological implication of a unique nif island in free-living Bradyrhizobium lineages.</title>
        <authorList>
            <person name="Tao J."/>
        </authorList>
    </citation>
    <scope>NUCLEOTIDE SEQUENCE [LARGE SCALE GENOMIC DNA]</scope>
    <source>
        <strain evidence="9">SZCCT0094</strain>
    </source>
</reference>
<organism evidence="8 9">
    <name type="scientific">Bradyrhizobium denitrificans</name>
    <dbReference type="NCBI Taxonomy" id="2734912"/>
    <lineage>
        <taxon>Bacteria</taxon>
        <taxon>Pseudomonadati</taxon>
        <taxon>Pseudomonadota</taxon>
        <taxon>Alphaproteobacteria</taxon>
        <taxon>Hyphomicrobiales</taxon>
        <taxon>Nitrobacteraceae</taxon>
        <taxon>Bradyrhizobium</taxon>
    </lineage>
</organism>
<accession>A0ABS5G3L3</accession>
<dbReference type="EMBL" id="JAFCLK010000007">
    <property type="protein sequence ID" value="MBR1135882.1"/>
    <property type="molecule type" value="Genomic_DNA"/>
</dbReference>
<dbReference type="PANTHER" id="PTHR30482:SF4">
    <property type="entry name" value="SLR1201 PROTEIN"/>
    <property type="match status" value="1"/>
</dbReference>
<feature type="transmembrane region" description="Helical" evidence="7">
    <location>
        <begin position="174"/>
        <end position="201"/>
    </location>
</feature>
<evidence type="ECO:0000256" key="1">
    <source>
        <dbReference type="ARBA" id="ARBA00004651"/>
    </source>
</evidence>
<protein>
    <submittedName>
        <fullName evidence="8">Branched-chain amino acid ABC transporter permease</fullName>
    </submittedName>
</protein>
<gene>
    <name evidence="8" type="ORF">JQ619_08890</name>
</gene>
<feature type="transmembrane region" description="Helical" evidence="7">
    <location>
        <begin position="87"/>
        <end position="107"/>
    </location>
</feature>
<feature type="transmembrane region" description="Helical" evidence="7">
    <location>
        <begin position="32"/>
        <end position="53"/>
    </location>
</feature>
<dbReference type="InterPro" id="IPR043428">
    <property type="entry name" value="LivM-like"/>
</dbReference>
<feature type="transmembrane region" description="Helical" evidence="7">
    <location>
        <begin position="298"/>
        <end position="316"/>
    </location>
</feature>
<evidence type="ECO:0000256" key="5">
    <source>
        <dbReference type="ARBA" id="ARBA00023136"/>
    </source>
</evidence>
<feature type="transmembrane region" description="Helical" evidence="7">
    <location>
        <begin position="222"/>
        <end position="240"/>
    </location>
</feature>
<proteinExistence type="predicted"/>
<comment type="caution">
    <text evidence="8">The sequence shown here is derived from an EMBL/GenBank/DDBJ whole genome shotgun (WGS) entry which is preliminary data.</text>
</comment>
<evidence type="ECO:0000256" key="7">
    <source>
        <dbReference type="SAM" id="Phobius"/>
    </source>
</evidence>
<dbReference type="CDD" id="cd06581">
    <property type="entry name" value="TM_PBP1_LivM_like"/>
    <property type="match status" value="1"/>
</dbReference>
<feature type="transmembrane region" description="Helical" evidence="7">
    <location>
        <begin position="260"/>
        <end position="286"/>
    </location>
</feature>
<keyword evidence="4 7" id="KW-1133">Transmembrane helix</keyword>
<dbReference type="Proteomes" id="UP001314635">
    <property type="component" value="Unassembled WGS sequence"/>
</dbReference>
<evidence type="ECO:0000256" key="2">
    <source>
        <dbReference type="ARBA" id="ARBA00022475"/>
    </source>
</evidence>
<keyword evidence="3 7" id="KW-0812">Transmembrane</keyword>
<sequence length="351" mass="36778">MPKHVRLALQAAGILLAIVAIAVVPSVIELFALMQLTLFAAMAVLALSLAFIWGFGGILSFGQTAFFGLGGYAYAIAAVNFQDSTPAILLAIAVPALFAAILGYFIFFGRISDVYLGVITLTVTLILFNSVNSTSGDAYKIGKALLGGFNGMPAVPTFNVPFDPSTVLSPEQSWWTTAGVLLAVFLMLRLLLALPAGRVIVAVRENEVRASLLGYDPRLVKCLTFILGGAIAGLAGALYVNWGAFVSPTIFSLSLSAEIIIWITVGGLGTLLGPIIGCVVIEYIVAYIGSQQLLNSNLVLGGVLVIFVLLLPKGIVPTARDLVLRLMPQNKPKTNGPPVQSAAAPHPAGAE</sequence>